<dbReference type="Pfam" id="PF17820">
    <property type="entry name" value="PDZ_6"/>
    <property type="match status" value="1"/>
</dbReference>
<accession>A0A5C6CLK1</accession>
<feature type="signal peptide" evidence="3">
    <location>
        <begin position="1"/>
        <end position="26"/>
    </location>
</feature>
<dbReference type="SMART" id="SM00228">
    <property type="entry name" value="PDZ"/>
    <property type="match status" value="2"/>
</dbReference>
<dbReference type="EMBL" id="SJPT01000002">
    <property type="protein sequence ID" value="TWU24955.1"/>
    <property type="molecule type" value="Genomic_DNA"/>
</dbReference>
<dbReference type="CDD" id="cd06779">
    <property type="entry name" value="cpPDZ_Deg_HtrA-like"/>
    <property type="match status" value="1"/>
</dbReference>
<gene>
    <name evidence="5" type="primary">degP1_1</name>
    <name evidence="5" type="ORF">Pla52o_12520</name>
</gene>
<protein>
    <submittedName>
        <fullName evidence="5">Putative periplasmic serine endoprotease DegP-like</fullName>
        <ecNumber evidence="5">3.4.21.107</ecNumber>
    </submittedName>
</protein>
<evidence type="ECO:0000259" key="4">
    <source>
        <dbReference type="PROSITE" id="PS50106"/>
    </source>
</evidence>
<sequence length="479" mass="53740" precursor="true">MKTLPKPVLAWIVAATFTFAVSGVWAQDAPTSQETAAGQHDAAVEANAASETSEAAPASEADLDAHADHHSPSLGVLVGSCPGQGVCVHDTIWGSPAERVGIQAGDYILAVNDQPVSTPQELKERIDSLKATDSVKLSVWRRGQRVTKEVALASEAKALLDSRRAWMGVMLSDRKDGESGVVISDVYPDSPAERGGLHAGDIVVKMGDTEVTSINQFVTLVKDVEPGAKVDLTLRRGDDEQQITVEVGQVDNAPLRWFRRSLGPFGPFNRGFQRDLAPLLPMEESDVMFDGIDDLRAQLRSLREEVDQLKQQLSPSTDHEPQQKEEQPANKNLDDDLSKGEARQSDFVQLVVQQDGRFPNRGHRERGDRANGDYEDGDRSYRNRGDYQRPYNLPHLSNDWTRERYRYQNDRTNRYRYPIDQPYPYRSPYSPVYRYPFTPYPTYPYGYYFQGGRPYYYGYGYPYGYRGGIQIGPNAAVHW</sequence>
<feature type="region of interest" description="Disordered" evidence="2">
    <location>
        <begin position="306"/>
        <end position="337"/>
    </location>
</feature>
<dbReference type="Gene3D" id="2.30.42.10">
    <property type="match status" value="2"/>
</dbReference>
<comment type="similarity">
    <text evidence="1">Belongs to the peptidase S1C family.</text>
</comment>
<name>A0A5C6CLK1_9BACT</name>
<organism evidence="5 6">
    <name type="scientific">Novipirellula galeiformis</name>
    <dbReference type="NCBI Taxonomy" id="2528004"/>
    <lineage>
        <taxon>Bacteria</taxon>
        <taxon>Pseudomonadati</taxon>
        <taxon>Planctomycetota</taxon>
        <taxon>Planctomycetia</taxon>
        <taxon>Pirellulales</taxon>
        <taxon>Pirellulaceae</taxon>
        <taxon>Novipirellula</taxon>
    </lineage>
</organism>
<proteinExistence type="inferred from homology"/>
<feature type="compositionally biased region" description="Basic and acidic residues" evidence="2">
    <location>
        <begin position="365"/>
        <end position="387"/>
    </location>
</feature>
<dbReference type="AlphaFoldDB" id="A0A5C6CLK1"/>
<dbReference type="EC" id="3.4.21.107" evidence="5"/>
<feature type="region of interest" description="Disordered" evidence="2">
    <location>
        <begin position="350"/>
        <end position="390"/>
    </location>
</feature>
<evidence type="ECO:0000313" key="6">
    <source>
        <dbReference type="Proteomes" id="UP000316304"/>
    </source>
</evidence>
<feature type="chain" id="PRO_5022743120" evidence="3">
    <location>
        <begin position="27"/>
        <end position="479"/>
    </location>
</feature>
<dbReference type="InterPro" id="IPR036034">
    <property type="entry name" value="PDZ_sf"/>
</dbReference>
<dbReference type="PANTHER" id="PTHR22939:SF129">
    <property type="entry name" value="SERINE PROTEASE HTRA2, MITOCHONDRIAL"/>
    <property type="match status" value="1"/>
</dbReference>
<dbReference type="Proteomes" id="UP000316304">
    <property type="component" value="Unassembled WGS sequence"/>
</dbReference>
<dbReference type="InterPro" id="IPR041489">
    <property type="entry name" value="PDZ_6"/>
</dbReference>
<evidence type="ECO:0000256" key="3">
    <source>
        <dbReference type="SAM" id="SignalP"/>
    </source>
</evidence>
<feature type="compositionally biased region" description="Low complexity" evidence="2">
    <location>
        <begin position="44"/>
        <end position="60"/>
    </location>
</feature>
<keyword evidence="6" id="KW-1185">Reference proteome</keyword>
<evidence type="ECO:0000256" key="2">
    <source>
        <dbReference type="SAM" id="MobiDB-lite"/>
    </source>
</evidence>
<dbReference type="RefSeq" id="WP_197169031.1">
    <property type="nucleotide sequence ID" value="NZ_SJPT01000002.1"/>
</dbReference>
<dbReference type="SUPFAM" id="SSF50156">
    <property type="entry name" value="PDZ domain-like"/>
    <property type="match status" value="2"/>
</dbReference>
<keyword evidence="5" id="KW-0378">Hydrolase</keyword>
<feature type="domain" description="PDZ" evidence="4">
    <location>
        <begin position="60"/>
        <end position="117"/>
    </location>
</feature>
<comment type="caution">
    <text evidence="5">The sequence shown here is derived from an EMBL/GenBank/DDBJ whole genome shotgun (WGS) entry which is preliminary data.</text>
</comment>
<dbReference type="PROSITE" id="PS50106">
    <property type="entry name" value="PDZ"/>
    <property type="match status" value="2"/>
</dbReference>
<reference evidence="5 6" key="1">
    <citation type="submission" date="2019-02" db="EMBL/GenBank/DDBJ databases">
        <title>Deep-cultivation of Planctomycetes and their phenomic and genomic characterization uncovers novel biology.</title>
        <authorList>
            <person name="Wiegand S."/>
            <person name="Jogler M."/>
            <person name="Boedeker C."/>
            <person name="Pinto D."/>
            <person name="Vollmers J."/>
            <person name="Rivas-Marin E."/>
            <person name="Kohn T."/>
            <person name="Peeters S.H."/>
            <person name="Heuer A."/>
            <person name="Rast P."/>
            <person name="Oberbeckmann S."/>
            <person name="Bunk B."/>
            <person name="Jeske O."/>
            <person name="Meyerdierks A."/>
            <person name="Storesund J.E."/>
            <person name="Kallscheuer N."/>
            <person name="Luecker S."/>
            <person name="Lage O.M."/>
            <person name="Pohl T."/>
            <person name="Merkel B.J."/>
            <person name="Hornburger P."/>
            <person name="Mueller R.-W."/>
            <person name="Bruemmer F."/>
            <person name="Labrenz M."/>
            <person name="Spormann A.M."/>
            <person name="Op Den Camp H."/>
            <person name="Overmann J."/>
            <person name="Amann R."/>
            <person name="Jetten M.S.M."/>
            <person name="Mascher T."/>
            <person name="Medema M.H."/>
            <person name="Devos D.P."/>
            <person name="Kaster A.-K."/>
            <person name="Ovreas L."/>
            <person name="Rohde M."/>
            <person name="Galperin M.Y."/>
            <person name="Jogler C."/>
        </authorList>
    </citation>
    <scope>NUCLEOTIDE SEQUENCE [LARGE SCALE GENOMIC DNA]</scope>
    <source>
        <strain evidence="5 6">Pla52o</strain>
    </source>
</reference>
<dbReference type="GO" id="GO:0006508">
    <property type="term" value="P:proteolysis"/>
    <property type="evidence" value="ECO:0007669"/>
    <property type="project" value="UniProtKB-KW"/>
</dbReference>
<feature type="region of interest" description="Disordered" evidence="2">
    <location>
        <begin position="32"/>
        <end position="67"/>
    </location>
</feature>
<evidence type="ECO:0000313" key="5">
    <source>
        <dbReference type="EMBL" id="TWU24955.1"/>
    </source>
</evidence>
<feature type="domain" description="PDZ" evidence="4">
    <location>
        <begin position="149"/>
        <end position="236"/>
    </location>
</feature>
<keyword evidence="5" id="KW-0645">Protease</keyword>
<dbReference type="GO" id="GO:0008236">
    <property type="term" value="F:serine-type peptidase activity"/>
    <property type="evidence" value="ECO:0007669"/>
    <property type="project" value="UniProtKB-KW"/>
</dbReference>
<dbReference type="InterPro" id="IPR001478">
    <property type="entry name" value="PDZ"/>
</dbReference>
<dbReference type="PANTHER" id="PTHR22939">
    <property type="entry name" value="SERINE PROTEASE FAMILY S1C HTRA-RELATED"/>
    <property type="match status" value="1"/>
</dbReference>
<feature type="compositionally biased region" description="Basic and acidic residues" evidence="2">
    <location>
        <begin position="317"/>
        <end position="337"/>
    </location>
</feature>
<evidence type="ECO:0000256" key="1">
    <source>
        <dbReference type="ARBA" id="ARBA00010541"/>
    </source>
</evidence>
<dbReference type="Pfam" id="PF13180">
    <property type="entry name" value="PDZ_2"/>
    <property type="match status" value="1"/>
</dbReference>
<keyword evidence="3" id="KW-0732">Signal</keyword>